<dbReference type="EMBL" id="SKBQ01000005">
    <property type="protein sequence ID" value="TPX10130.1"/>
    <property type="molecule type" value="Genomic_DNA"/>
</dbReference>
<dbReference type="GO" id="GO:0006303">
    <property type="term" value="P:double-strand break repair via nonhomologous end joining"/>
    <property type="evidence" value="ECO:0007669"/>
    <property type="project" value="TreeGrafter"/>
</dbReference>
<dbReference type="GO" id="GO:0006310">
    <property type="term" value="P:DNA recombination"/>
    <property type="evidence" value="ECO:0007669"/>
    <property type="project" value="UniProtKB-KW"/>
</dbReference>
<protein>
    <recommendedName>
        <fullName evidence="11">Protein artemis</fullName>
    </recommendedName>
    <alternativeName>
        <fullName evidence="12">DNA cross-link repair 1C protein</fullName>
    </alternativeName>
</protein>
<evidence type="ECO:0000256" key="7">
    <source>
        <dbReference type="ARBA" id="ARBA00022839"/>
    </source>
</evidence>
<evidence type="ECO:0000313" key="16">
    <source>
        <dbReference type="EMBL" id="TPX10130.1"/>
    </source>
</evidence>
<dbReference type="SUPFAM" id="SSF56281">
    <property type="entry name" value="Metallo-hydrolase/oxidoreductase"/>
    <property type="match status" value="1"/>
</dbReference>
<evidence type="ECO:0000256" key="1">
    <source>
        <dbReference type="ARBA" id="ARBA00004123"/>
    </source>
</evidence>
<proteinExistence type="inferred from homology"/>
<keyword evidence="7" id="KW-0269">Exonuclease</keyword>
<keyword evidence="4" id="KW-0255">Endonuclease</keyword>
<evidence type="ECO:0000256" key="9">
    <source>
        <dbReference type="ARBA" id="ARBA00023204"/>
    </source>
</evidence>
<comment type="subcellular location">
    <subcellularLocation>
        <location evidence="1">Nucleus</location>
    </subcellularLocation>
</comment>
<dbReference type="Pfam" id="PF07522">
    <property type="entry name" value="DRMBL"/>
    <property type="match status" value="1"/>
</dbReference>
<feature type="domain" description="DNA repair metallo-beta-lactamase" evidence="14">
    <location>
        <begin position="429"/>
        <end position="461"/>
    </location>
</feature>
<dbReference type="AlphaFoldDB" id="A0A507B0R0"/>
<dbReference type="Pfam" id="PF12706">
    <property type="entry name" value="Lactamase_B_2"/>
    <property type="match status" value="1"/>
</dbReference>
<dbReference type="Proteomes" id="UP000319257">
    <property type="component" value="Unassembled WGS sequence"/>
</dbReference>
<evidence type="ECO:0000256" key="11">
    <source>
        <dbReference type="ARBA" id="ARBA00039759"/>
    </source>
</evidence>
<organism evidence="16 17">
    <name type="scientific">Thyridium curvatum</name>
    <dbReference type="NCBI Taxonomy" id="1093900"/>
    <lineage>
        <taxon>Eukaryota</taxon>
        <taxon>Fungi</taxon>
        <taxon>Dikarya</taxon>
        <taxon>Ascomycota</taxon>
        <taxon>Pezizomycotina</taxon>
        <taxon>Sordariomycetes</taxon>
        <taxon>Sordariomycetidae</taxon>
        <taxon>Thyridiales</taxon>
        <taxon>Thyridiaceae</taxon>
        <taxon>Thyridium</taxon>
    </lineage>
</organism>
<evidence type="ECO:0000259" key="15">
    <source>
        <dbReference type="Pfam" id="PF12706"/>
    </source>
</evidence>
<dbReference type="InterPro" id="IPR011084">
    <property type="entry name" value="DRMBL"/>
</dbReference>
<evidence type="ECO:0000256" key="8">
    <source>
        <dbReference type="ARBA" id="ARBA00023172"/>
    </source>
</evidence>
<evidence type="ECO:0000259" key="14">
    <source>
        <dbReference type="Pfam" id="PF07522"/>
    </source>
</evidence>
<keyword evidence="8" id="KW-0233">DNA recombination</keyword>
<evidence type="ECO:0000256" key="3">
    <source>
        <dbReference type="ARBA" id="ARBA00022722"/>
    </source>
</evidence>
<evidence type="ECO:0000256" key="12">
    <source>
        <dbReference type="ARBA" id="ARBA00042677"/>
    </source>
</evidence>
<feature type="compositionally biased region" description="Polar residues" evidence="13">
    <location>
        <begin position="507"/>
        <end position="523"/>
    </location>
</feature>
<dbReference type="GO" id="GO:0036297">
    <property type="term" value="P:interstrand cross-link repair"/>
    <property type="evidence" value="ECO:0007669"/>
    <property type="project" value="TreeGrafter"/>
</dbReference>
<dbReference type="InParanoid" id="A0A507B0R0"/>
<dbReference type="GO" id="GO:0035312">
    <property type="term" value="F:5'-3' DNA exonuclease activity"/>
    <property type="evidence" value="ECO:0007669"/>
    <property type="project" value="TreeGrafter"/>
</dbReference>
<dbReference type="GO" id="GO:0005634">
    <property type="term" value="C:nucleus"/>
    <property type="evidence" value="ECO:0007669"/>
    <property type="project" value="UniProtKB-SubCell"/>
</dbReference>
<dbReference type="PANTHER" id="PTHR23240:SF8">
    <property type="entry name" value="PROTEIN ARTEMIS"/>
    <property type="match status" value="1"/>
</dbReference>
<evidence type="ECO:0000256" key="6">
    <source>
        <dbReference type="ARBA" id="ARBA00022801"/>
    </source>
</evidence>
<dbReference type="InterPro" id="IPR001279">
    <property type="entry name" value="Metallo-B-lactamas"/>
</dbReference>
<evidence type="ECO:0000313" key="17">
    <source>
        <dbReference type="Proteomes" id="UP000319257"/>
    </source>
</evidence>
<dbReference type="OrthoDB" id="5561659at2759"/>
<feature type="region of interest" description="Disordered" evidence="13">
    <location>
        <begin position="497"/>
        <end position="524"/>
    </location>
</feature>
<dbReference type="Gene3D" id="3.60.15.10">
    <property type="entry name" value="Ribonuclease Z/Hydroxyacylglutathione hydrolase-like"/>
    <property type="match status" value="1"/>
</dbReference>
<keyword evidence="5" id="KW-0227">DNA damage</keyword>
<keyword evidence="10" id="KW-0539">Nucleus</keyword>
<evidence type="ECO:0000256" key="4">
    <source>
        <dbReference type="ARBA" id="ARBA00022759"/>
    </source>
</evidence>
<dbReference type="GO" id="GO:0003684">
    <property type="term" value="F:damaged DNA binding"/>
    <property type="evidence" value="ECO:0007669"/>
    <property type="project" value="TreeGrafter"/>
</dbReference>
<comment type="caution">
    <text evidence="16">The sequence shown here is derived from an EMBL/GenBank/DDBJ whole genome shotgun (WGS) entry which is preliminary data.</text>
</comment>
<evidence type="ECO:0000256" key="2">
    <source>
        <dbReference type="ARBA" id="ARBA00010304"/>
    </source>
</evidence>
<name>A0A507B0R0_9PEZI</name>
<keyword evidence="17" id="KW-1185">Reference proteome</keyword>
<dbReference type="InterPro" id="IPR036866">
    <property type="entry name" value="RibonucZ/Hydroxyglut_hydro"/>
</dbReference>
<feature type="domain" description="Metallo-beta-lactamase" evidence="15">
    <location>
        <begin position="24"/>
        <end position="145"/>
    </location>
</feature>
<reference evidence="16 17" key="1">
    <citation type="submission" date="2019-06" db="EMBL/GenBank/DDBJ databases">
        <title>Draft genome sequence of the filamentous fungus Phialemoniopsis curvata isolated from diesel fuel.</title>
        <authorList>
            <person name="Varaljay V.A."/>
            <person name="Lyon W.J."/>
            <person name="Crouch A.L."/>
            <person name="Drake C.E."/>
            <person name="Hollomon J.M."/>
            <person name="Nadeau L.J."/>
            <person name="Nunn H.S."/>
            <person name="Stevenson B.S."/>
            <person name="Bojanowski C.L."/>
            <person name="Crookes-Goodson W.J."/>
        </authorList>
    </citation>
    <scope>NUCLEOTIDE SEQUENCE [LARGE SCALE GENOMIC DNA]</scope>
    <source>
        <strain evidence="16 17">D216</strain>
    </source>
</reference>
<dbReference type="GO" id="GO:0004519">
    <property type="term" value="F:endonuclease activity"/>
    <property type="evidence" value="ECO:0007669"/>
    <property type="project" value="UniProtKB-KW"/>
</dbReference>
<evidence type="ECO:0000256" key="5">
    <source>
        <dbReference type="ARBA" id="ARBA00022763"/>
    </source>
</evidence>
<comment type="similarity">
    <text evidence="2">Belongs to the DNA repair metallo-beta-lactamase (DRMBL) family.</text>
</comment>
<keyword evidence="9" id="KW-0234">DNA repair</keyword>
<dbReference type="GeneID" id="41968774"/>
<keyword evidence="3" id="KW-0540">Nuclease</keyword>
<dbReference type="RefSeq" id="XP_030991841.1">
    <property type="nucleotide sequence ID" value="XM_031135394.1"/>
</dbReference>
<sequence>MSTFNGIIHEFPEIRVDFFRNRPGIQPPLACFLSHVHSDHLAGLETLRSPFIYCSPATRELLLRLERYPCRINYAKGIIEARVQRYRHLKGLLKTIPLETPTVLEVEPGNHLQVTLFDANHCPGAVMFLFEGQGKAVLYTGDIRSEPWFVTSIARNPCLIEYSSGIKTLDMIYLDTSFTEDVWFQTKAEGIRELVKAVSRYPADTVFHLQAWTFGYEDVWVALSKALNSKIHVDNYKMRLYKSLVVKPSNSETDPPAYLSAEAARLVGFKCGNKEHPGCLTSDERVRLHSCEKGAPCQTMQNANVVWLKPIIARLPNGQTLTEIGVGGGGDDLEKEAELEYLNPGEIKDFFEMIWANDTITEDVKARMESFLLQAVTNGRNISLDIDISSFGNQNETELAAAIHSIAQKTKGGTGKEATEAPEVLGQKVRFPYSRHSSYPELCDLVKVFRPKDVWPCTVNPVEWASSGIDIAGLFGRYCSGHTFMHDIVMQEIAREQKEMKKHHESQASTASESQDLSSSQQYLGPRRRVDAMDGFQVVDRVNETPSAAAVAHSGLPTSSPVSSRHQSAVTLSVDLDDTTLESQSSTTSDLALELRNQAYRTMITNLTTDDWQPIGLLSTTDNHTHAEQELGND</sequence>
<accession>A0A507B0R0</accession>
<dbReference type="PANTHER" id="PTHR23240">
    <property type="entry name" value="DNA CROSS-LINK REPAIR PROTEIN PSO2/SNM1-RELATED"/>
    <property type="match status" value="1"/>
</dbReference>
<dbReference type="GO" id="GO:0000723">
    <property type="term" value="P:telomere maintenance"/>
    <property type="evidence" value="ECO:0007669"/>
    <property type="project" value="TreeGrafter"/>
</dbReference>
<dbReference type="STRING" id="1093900.A0A507B0R0"/>
<evidence type="ECO:0000256" key="13">
    <source>
        <dbReference type="SAM" id="MobiDB-lite"/>
    </source>
</evidence>
<keyword evidence="6" id="KW-0378">Hydrolase</keyword>
<evidence type="ECO:0000256" key="10">
    <source>
        <dbReference type="ARBA" id="ARBA00023242"/>
    </source>
</evidence>
<gene>
    <name evidence="16" type="ORF">E0L32_001327</name>
</gene>